<feature type="compositionally biased region" description="Basic residues" evidence="1">
    <location>
        <begin position="147"/>
        <end position="156"/>
    </location>
</feature>
<feature type="compositionally biased region" description="Basic and acidic residues" evidence="1">
    <location>
        <begin position="64"/>
        <end position="93"/>
    </location>
</feature>
<protein>
    <submittedName>
        <fullName evidence="2">Uncharacterized protein</fullName>
    </submittedName>
</protein>
<evidence type="ECO:0000256" key="1">
    <source>
        <dbReference type="SAM" id="MobiDB-lite"/>
    </source>
</evidence>
<gene>
    <name evidence="2" type="ORF">NW768_004047</name>
</gene>
<reference evidence="2" key="1">
    <citation type="submission" date="2022-09" db="EMBL/GenBank/DDBJ databases">
        <title>Fusarium specimens isolated from Avocado Roots.</title>
        <authorList>
            <person name="Stajich J."/>
            <person name="Roper C."/>
            <person name="Heimlech-Rivalta G."/>
        </authorList>
    </citation>
    <scope>NUCLEOTIDE SEQUENCE</scope>
    <source>
        <strain evidence="2">CF00095</strain>
    </source>
</reference>
<dbReference type="Proteomes" id="UP001152024">
    <property type="component" value="Unassembled WGS sequence"/>
</dbReference>
<feature type="region of interest" description="Disordered" evidence="1">
    <location>
        <begin position="1"/>
        <end position="198"/>
    </location>
</feature>
<proteinExistence type="predicted"/>
<evidence type="ECO:0000313" key="3">
    <source>
        <dbReference type="Proteomes" id="UP001152024"/>
    </source>
</evidence>
<feature type="compositionally biased region" description="Basic and acidic residues" evidence="1">
    <location>
        <begin position="120"/>
        <end position="146"/>
    </location>
</feature>
<comment type="caution">
    <text evidence="2">The sequence shown here is derived from an EMBL/GenBank/DDBJ whole genome shotgun (WGS) entry which is preliminary data.</text>
</comment>
<sequence length="263" mass="31627">MVTPQETTSRQERREKVEKRVRFVIPDRTRSRERGQRSGDDYRESRYSHRDRRERPTRRHSRSHSRDDSQRRRSRSPVHDYREDRYSYRERRERPSRRYSRSRSRDGERRHRSRSPSYDSPRRRYRGSDRRSDSPDYGRERFDRRDQRRPRRHGSNRSREYREHRTRTRDREEQANQQGSTPGGPEASGDGPRGNNADFFAVHSISSVVDEIRRTVPGPKVDLVWGPRPIIRAMYEEFKAKKGLCTAHILDSRNADRGDGNAH</sequence>
<feature type="compositionally biased region" description="Basic and acidic residues" evidence="1">
    <location>
        <begin position="157"/>
        <end position="174"/>
    </location>
</feature>
<keyword evidence="3" id="KW-1185">Reference proteome</keyword>
<evidence type="ECO:0000313" key="2">
    <source>
        <dbReference type="EMBL" id="KAJ4136434.1"/>
    </source>
</evidence>
<feature type="compositionally biased region" description="Basic and acidic residues" evidence="1">
    <location>
        <begin position="9"/>
        <end position="54"/>
    </location>
</feature>
<dbReference type="EMBL" id="JAOQBH010000005">
    <property type="protein sequence ID" value="KAJ4136434.1"/>
    <property type="molecule type" value="Genomic_DNA"/>
</dbReference>
<organism evidence="2 3">
    <name type="scientific">Fusarium equiseti</name>
    <name type="common">Fusarium scirpi</name>
    <dbReference type="NCBI Taxonomy" id="61235"/>
    <lineage>
        <taxon>Eukaryota</taxon>
        <taxon>Fungi</taxon>
        <taxon>Dikarya</taxon>
        <taxon>Ascomycota</taxon>
        <taxon>Pezizomycotina</taxon>
        <taxon>Sordariomycetes</taxon>
        <taxon>Hypocreomycetidae</taxon>
        <taxon>Hypocreales</taxon>
        <taxon>Nectriaceae</taxon>
        <taxon>Fusarium</taxon>
        <taxon>Fusarium incarnatum-equiseti species complex</taxon>
    </lineage>
</organism>
<accession>A0ABQ8RJB1</accession>
<name>A0ABQ8RJB1_FUSEQ</name>